<comment type="caution">
    <text evidence="1">The sequence shown here is derived from an EMBL/GenBank/DDBJ whole genome shotgun (WGS) entry which is preliminary data.</text>
</comment>
<proteinExistence type="predicted"/>
<keyword evidence="2" id="KW-1185">Reference proteome</keyword>
<reference evidence="1 2" key="1">
    <citation type="submission" date="2020-08" db="EMBL/GenBank/DDBJ databases">
        <title>Genomic Encyclopedia of Type Strains, Phase III (KMG-III): the genomes of soil and plant-associated and newly described type strains.</title>
        <authorList>
            <person name="Whitman W."/>
        </authorList>
    </citation>
    <scope>NUCLEOTIDE SEQUENCE [LARGE SCALE GENOMIC DNA]</scope>
    <source>
        <strain evidence="1 2">CECT 5885</strain>
    </source>
</reference>
<dbReference type="EMBL" id="JACHXL010000003">
    <property type="protein sequence ID" value="MBB3107278.1"/>
    <property type="molecule type" value="Genomic_DNA"/>
</dbReference>
<gene>
    <name evidence="1" type="ORF">FHS24_001795</name>
</gene>
<dbReference type="AlphaFoldDB" id="A0A839TDM1"/>
<dbReference type="Proteomes" id="UP000588111">
    <property type="component" value="Unassembled WGS sequence"/>
</dbReference>
<protein>
    <submittedName>
        <fullName evidence="1">Uncharacterized protein</fullName>
    </submittedName>
</protein>
<evidence type="ECO:0000313" key="1">
    <source>
        <dbReference type="EMBL" id="MBB3107278.1"/>
    </source>
</evidence>
<organism evidence="1 2">
    <name type="scientific">Psychrobacter luti</name>
    <dbReference type="NCBI Taxonomy" id="198481"/>
    <lineage>
        <taxon>Bacteria</taxon>
        <taxon>Pseudomonadati</taxon>
        <taxon>Pseudomonadota</taxon>
        <taxon>Gammaproteobacteria</taxon>
        <taxon>Moraxellales</taxon>
        <taxon>Moraxellaceae</taxon>
        <taxon>Psychrobacter</taxon>
    </lineage>
</organism>
<evidence type="ECO:0000313" key="2">
    <source>
        <dbReference type="Proteomes" id="UP000588111"/>
    </source>
</evidence>
<name>A0A839TDM1_9GAMM</name>
<accession>A0A839TDM1</accession>
<sequence>MIIIFVFSVAAVTVFSLVMAFFLIESNAVISDMLMVHAAR</sequence>
<dbReference type="RefSeq" id="WP_265088152.1">
    <property type="nucleotide sequence ID" value="NZ_CAJHAH010000003.1"/>
</dbReference>